<sequence length="208" mass="23837">MRFYSIVLLSLILLSCQDSAADNKSKNEPTINKSTDTLTQQKSETKPKVLATNEEFISWDSVRVNGKLPMISKTKELFSLLGKPDSLVSPDMNDVCVSFYDKDFKYAYLNNSQIEIYGDTAVFGSLYFKKESKLYLKTPKHTFDRNTSLETLEKVFPNAVKEKYEVNDYDIGKAVAVRIQTSKEPSDDSWLLLFKNGKLIRIDYYMPC</sequence>
<evidence type="ECO:0008006" key="5">
    <source>
        <dbReference type="Google" id="ProtNLM"/>
    </source>
</evidence>
<evidence type="ECO:0000256" key="2">
    <source>
        <dbReference type="SAM" id="SignalP"/>
    </source>
</evidence>
<keyword evidence="4" id="KW-1185">Reference proteome</keyword>
<dbReference type="Proteomes" id="UP001596405">
    <property type="component" value="Unassembled WGS sequence"/>
</dbReference>
<proteinExistence type="predicted"/>
<organism evidence="3 4">
    <name type="scientific">Rufibacter roseus</name>
    <dbReference type="NCBI Taxonomy" id="1567108"/>
    <lineage>
        <taxon>Bacteria</taxon>
        <taxon>Pseudomonadati</taxon>
        <taxon>Bacteroidota</taxon>
        <taxon>Cytophagia</taxon>
        <taxon>Cytophagales</taxon>
        <taxon>Hymenobacteraceae</taxon>
        <taxon>Rufibacter</taxon>
    </lineage>
</organism>
<evidence type="ECO:0000313" key="4">
    <source>
        <dbReference type="Proteomes" id="UP001596405"/>
    </source>
</evidence>
<gene>
    <name evidence="3" type="ORF">ACFQHR_17880</name>
</gene>
<feature type="region of interest" description="Disordered" evidence="1">
    <location>
        <begin position="22"/>
        <end position="44"/>
    </location>
</feature>
<dbReference type="PROSITE" id="PS51257">
    <property type="entry name" value="PROKAR_LIPOPROTEIN"/>
    <property type="match status" value="1"/>
</dbReference>
<feature type="chain" id="PRO_5045418214" description="Beta-lactamase-inhibitor-like PepSY-like domain-containing protein" evidence="2">
    <location>
        <begin position="21"/>
        <end position="208"/>
    </location>
</feature>
<reference evidence="4" key="1">
    <citation type="journal article" date="2019" name="Int. J. Syst. Evol. Microbiol.">
        <title>The Global Catalogue of Microorganisms (GCM) 10K type strain sequencing project: providing services to taxonomists for standard genome sequencing and annotation.</title>
        <authorList>
            <consortium name="The Broad Institute Genomics Platform"/>
            <consortium name="The Broad Institute Genome Sequencing Center for Infectious Disease"/>
            <person name="Wu L."/>
            <person name="Ma J."/>
        </authorList>
    </citation>
    <scope>NUCLEOTIDE SEQUENCE [LARGE SCALE GENOMIC DNA]</scope>
    <source>
        <strain evidence="4">CGMCC 4.7393</strain>
    </source>
</reference>
<feature type="compositionally biased region" description="Polar residues" evidence="1">
    <location>
        <begin position="28"/>
        <end position="42"/>
    </location>
</feature>
<dbReference type="EMBL" id="JBHSYQ010000015">
    <property type="protein sequence ID" value="MFC6999510.1"/>
    <property type="molecule type" value="Genomic_DNA"/>
</dbReference>
<feature type="signal peptide" evidence="2">
    <location>
        <begin position="1"/>
        <end position="20"/>
    </location>
</feature>
<comment type="caution">
    <text evidence="3">The sequence shown here is derived from an EMBL/GenBank/DDBJ whole genome shotgun (WGS) entry which is preliminary data.</text>
</comment>
<evidence type="ECO:0000256" key="1">
    <source>
        <dbReference type="SAM" id="MobiDB-lite"/>
    </source>
</evidence>
<evidence type="ECO:0000313" key="3">
    <source>
        <dbReference type="EMBL" id="MFC6999510.1"/>
    </source>
</evidence>
<protein>
    <recommendedName>
        <fullName evidence="5">Beta-lactamase-inhibitor-like PepSY-like domain-containing protein</fullName>
    </recommendedName>
</protein>
<keyword evidence="2" id="KW-0732">Signal</keyword>
<accession>A0ABW2DR12</accession>
<dbReference type="RefSeq" id="WP_066625873.1">
    <property type="nucleotide sequence ID" value="NZ_JBHSYQ010000015.1"/>
</dbReference>
<name>A0ABW2DR12_9BACT</name>